<dbReference type="PROSITE" id="PS50157">
    <property type="entry name" value="ZINC_FINGER_C2H2_2"/>
    <property type="match status" value="15"/>
</dbReference>
<reference evidence="10" key="1">
    <citation type="submission" date="2017-10" db="EMBL/GenBank/DDBJ databases">
        <title>Transcriptome Assembly of Sugarcane Aphid Adults.</title>
        <authorList>
            <person name="Scully E.D."/>
            <person name="Palmer N.A."/>
            <person name="Geib S.M."/>
            <person name="Sarath G."/>
            <person name="Sattler S.E."/>
        </authorList>
    </citation>
    <scope>NUCLEOTIDE SEQUENCE</scope>
    <source>
        <tissue evidence="10">Whole body</tissue>
    </source>
</reference>
<feature type="domain" description="C2H2-type" evidence="9">
    <location>
        <begin position="1313"/>
        <end position="1341"/>
    </location>
</feature>
<keyword evidence="4 7" id="KW-0863">Zinc-finger</keyword>
<proteinExistence type="predicted"/>
<dbReference type="PROSITE" id="PS00028">
    <property type="entry name" value="ZINC_FINGER_C2H2_1"/>
    <property type="match status" value="19"/>
</dbReference>
<evidence type="ECO:0000259" key="9">
    <source>
        <dbReference type="PROSITE" id="PS50157"/>
    </source>
</evidence>
<gene>
    <name evidence="10" type="primary">ZNF184_0</name>
</gene>
<dbReference type="PANTHER" id="PTHR24394:SF29">
    <property type="entry name" value="MYONEURIN"/>
    <property type="match status" value="1"/>
</dbReference>
<sequence>MTPMKNYIKVEVTGDADAVTSELYVENTVENPAWYTVEDNHVSLISENVEKVIKLETDMLDDCMWESRIEISKDVTNQNNMKLPLEFQGVSVNNINLNPENTNNKIFYCNICGKGFALNYLLKNHLAEHKRQVNFKTNKCKYCGKQFKLKFGLNRHIQKHHSQTFECKFCKHFIDKSLYNEHMKSHKKNEARIDIIPNIKLHKLNGVWKSKTNVFKCNICFQKCHSEKNLVEHMETHDNCQTQCNDCLKYVSVSELNNHMQQLHDKHLFKCQKCNLQFEKQQHLNCHLIHCLKNSHIQWNEVCGKSKANSTTCSACGIVFNSSLSLKNHITIGCKHYTCKYCGQFFNSRILWLKHVDVHEKDEQHVMLIVNNDKTTTIREPEVINDFPFDTNKGQLLSKNITGRNNSDQTDLVNSNESTIHIAAPRNLVANNINLNINKEKNVCTTVEKRKRSYNKEAVNSNESITQNISHNLMTDCSNTNLKQNKISLNIIKTNGSSQINLTNSNATAVSSASNNLMTHDYCIQNIKQEKYLNANLNEKNISHQIINNQQTVSVASHSSITNNCLVKIKQEKNLCTINRETNSSDQINLANSNESIISTLSHNSMVNNCHVLNIKQEKNTSTNFRERNSFELMNFVNSDEPTVANKPLDLMAYQNPISIANNNIASTVRETPYFCIRKLPNIKNVFCHNDYGQTSQNNFIFICRICKKSPSTDIHSFALHMSDHSECNMHECIVCDKKFSTVLLWTNHMTYHQQQLDLNVSGVQFNPTETKSNTLGSINSENMESQVCKTSRNRKFKISSSNSPSSNITGLNNSGNKIKNQYDCSTCKKLFPSKATLKVHQTLHNKSQSFSCKYCNRIFSGKGQCTNHEKSHIGLDNLFLQNNKNNKPEVIDIQNNINIENNNINSEIISIKHKNEKKLWSTKNTNFCNLCNRKFTKRCYFTNHMLLKHNINPNLPKQLTSIDCKKSIILPENIQLTNKYENKVSVSIDNNLNNHVNKSNEKKSTVCTICNKQFAHLGALTNHMNIHVDCKPYKCQYCYRKFSKEGPYIMHERKHVLKNEVKSASNLNTNNITVDEVPQTENCDDFELVHNSVDGNSNGTNLTNIKNLWFTCDVCEKKFSTPFQLNIHRKSHSDIVPYVCKICNRSYSLKFRWNWHLKGHYIRFIANLKSKQHTNNLKSNIGKLKIESINYPDKMKCRYCKKEYNSISQWKKHMRMSKECRRHCKSNLPEFTSNQASKNFTNSCRFKCNICKKTYSTSYNRSVHIKTVHNKLDTTVLNIHNNTSFQKDKTVETMQQNLVIKRQNKSNHINGSKCKLCGKVYSNAANLGRHISIIHTNSYEPMTCNVCGKTFKHKFSYREHLKIKHKRLFKNYEELNHQNKRTNRKPISMDQKKIIMKYSCKICNVKFTDNIRLQEHSKIHSVKMYKCKDCGQQFETNVILGNHILENHNANISTYNKNERVENCLSQNNSLEVNINNPAQCNVCSKILKDPGYLHEHMRLHTGVKPFKCDKCNMAFRFKSNLRMHHKKHLSCYIP</sequence>
<keyword evidence="6" id="KW-0539">Nucleus</keyword>
<evidence type="ECO:0000256" key="2">
    <source>
        <dbReference type="ARBA" id="ARBA00022723"/>
    </source>
</evidence>
<feature type="domain" description="C2H2-type" evidence="9">
    <location>
        <begin position="851"/>
        <end position="878"/>
    </location>
</feature>
<evidence type="ECO:0000256" key="1">
    <source>
        <dbReference type="ARBA" id="ARBA00004123"/>
    </source>
</evidence>
<organism evidence="10">
    <name type="scientific">Melanaphis sacchari</name>
    <dbReference type="NCBI Taxonomy" id="742174"/>
    <lineage>
        <taxon>Eukaryota</taxon>
        <taxon>Metazoa</taxon>
        <taxon>Ecdysozoa</taxon>
        <taxon>Arthropoda</taxon>
        <taxon>Hexapoda</taxon>
        <taxon>Insecta</taxon>
        <taxon>Pterygota</taxon>
        <taxon>Neoptera</taxon>
        <taxon>Paraneoptera</taxon>
        <taxon>Hemiptera</taxon>
        <taxon>Sternorrhyncha</taxon>
        <taxon>Aphidomorpha</taxon>
        <taxon>Aphidoidea</taxon>
        <taxon>Aphididae</taxon>
        <taxon>Aphidini</taxon>
        <taxon>Melanaphis</taxon>
    </lineage>
</organism>
<feature type="domain" description="C2H2-type" evidence="9">
    <location>
        <begin position="1508"/>
        <end position="1530"/>
    </location>
</feature>
<feature type="domain" description="C2H2-type" evidence="9">
    <location>
        <begin position="138"/>
        <end position="165"/>
    </location>
</feature>
<evidence type="ECO:0000256" key="4">
    <source>
        <dbReference type="ARBA" id="ARBA00022771"/>
    </source>
</evidence>
<evidence type="ECO:0000256" key="6">
    <source>
        <dbReference type="ARBA" id="ARBA00023242"/>
    </source>
</evidence>
<protein>
    <submittedName>
        <fullName evidence="10">Zinc finger protein 184</fullName>
    </submittedName>
</protein>
<dbReference type="Pfam" id="PF00096">
    <property type="entry name" value="zf-C2H2"/>
    <property type="match status" value="7"/>
</dbReference>
<dbReference type="InterPro" id="IPR036236">
    <property type="entry name" value="Znf_C2H2_sf"/>
</dbReference>
<feature type="domain" description="C2H2-type" evidence="9">
    <location>
        <begin position="823"/>
        <end position="850"/>
    </location>
</feature>
<evidence type="ECO:0000256" key="7">
    <source>
        <dbReference type="PROSITE-ProRule" id="PRU00042"/>
    </source>
</evidence>
<feature type="domain" description="C2H2-type" evidence="9">
    <location>
        <begin position="1480"/>
        <end position="1507"/>
    </location>
</feature>
<dbReference type="FunFam" id="3.30.160.60:FF:000446">
    <property type="entry name" value="Zinc finger protein"/>
    <property type="match status" value="1"/>
</dbReference>
<dbReference type="GO" id="GO:0000981">
    <property type="term" value="F:DNA-binding transcription factor activity, RNA polymerase II-specific"/>
    <property type="evidence" value="ECO:0007669"/>
    <property type="project" value="TreeGrafter"/>
</dbReference>
<accession>A0A2H8TKR2</accession>
<feature type="domain" description="C2H2-type" evidence="9">
    <location>
        <begin position="107"/>
        <end position="134"/>
    </location>
</feature>
<dbReference type="Pfam" id="PF13894">
    <property type="entry name" value="zf-C2H2_4"/>
    <property type="match status" value="1"/>
</dbReference>
<feature type="domain" description="C2H2-type" evidence="9">
    <location>
        <begin position="1006"/>
        <end position="1033"/>
    </location>
</feature>
<evidence type="ECO:0000256" key="5">
    <source>
        <dbReference type="ARBA" id="ARBA00022833"/>
    </source>
</evidence>
<feature type="coiled-coil region" evidence="8">
    <location>
        <begin position="1359"/>
        <end position="1386"/>
    </location>
</feature>
<dbReference type="OrthoDB" id="6365676at2759"/>
<feature type="domain" description="C2H2-type" evidence="9">
    <location>
        <begin position="1111"/>
        <end position="1138"/>
    </location>
</feature>
<keyword evidence="8" id="KW-0175">Coiled coil</keyword>
<keyword evidence="5" id="KW-0862">Zinc</keyword>
<evidence type="ECO:0000256" key="8">
    <source>
        <dbReference type="SAM" id="Coils"/>
    </source>
</evidence>
<feature type="domain" description="C2H2-type" evidence="9">
    <location>
        <begin position="1343"/>
        <end position="1366"/>
    </location>
</feature>
<dbReference type="GO" id="GO:0008270">
    <property type="term" value="F:zinc ion binding"/>
    <property type="evidence" value="ECO:0007669"/>
    <property type="project" value="UniProtKB-KW"/>
</dbReference>
<dbReference type="PANTHER" id="PTHR24394">
    <property type="entry name" value="ZINC FINGER PROTEIN"/>
    <property type="match status" value="1"/>
</dbReference>
<feature type="domain" description="C2H2-type" evidence="9">
    <location>
        <begin position="1426"/>
        <end position="1454"/>
    </location>
</feature>
<dbReference type="Gene3D" id="3.30.160.60">
    <property type="entry name" value="Classic Zinc Finger"/>
    <property type="match status" value="11"/>
</dbReference>
<dbReference type="SUPFAM" id="SSF57667">
    <property type="entry name" value="beta-beta-alpha zinc fingers"/>
    <property type="match status" value="9"/>
</dbReference>
<feature type="domain" description="C2H2-type" evidence="9">
    <location>
        <begin position="337"/>
        <end position="364"/>
    </location>
</feature>
<keyword evidence="3" id="KW-0677">Repeat</keyword>
<dbReference type="GO" id="GO:0005634">
    <property type="term" value="C:nucleus"/>
    <property type="evidence" value="ECO:0007669"/>
    <property type="project" value="UniProtKB-SubCell"/>
</dbReference>
<name>A0A2H8TKR2_9HEMI</name>
<dbReference type="EMBL" id="GFXV01002919">
    <property type="protein sequence ID" value="MBW14724.1"/>
    <property type="molecule type" value="Transcribed_RNA"/>
</dbReference>
<evidence type="ECO:0000256" key="3">
    <source>
        <dbReference type="ARBA" id="ARBA00022737"/>
    </source>
</evidence>
<feature type="domain" description="C2H2-type" evidence="9">
    <location>
        <begin position="1034"/>
        <end position="1061"/>
    </location>
</feature>
<dbReference type="Pfam" id="PF12874">
    <property type="entry name" value="zf-met"/>
    <property type="match status" value="2"/>
</dbReference>
<keyword evidence="2" id="KW-0479">Metal-binding</keyword>
<dbReference type="SMART" id="SM00355">
    <property type="entry name" value="ZnF_C2H2"/>
    <property type="match status" value="25"/>
</dbReference>
<comment type="subcellular location">
    <subcellularLocation>
        <location evidence="1">Nucleus</location>
    </subcellularLocation>
</comment>
<dbReference type="InterPro" id="IPR013087">
    <property type="entry name" value="Znf_C2H2_type"/>
</dbReference>
<feature type="domain" description="C2H2-type" evidence="9">
    <location>
        <begin position="1247"/>
        <end position="1275"/>
    </location>
</feature>
<feature type="domain" description="C2H2-type" evidence="9">
    <location>
        <begin position="1399"/>
        <end position="1426"/>
    </location>
</feature>
<evidence type="ECO:0000313" key="10">
    <source>
        <dbReference type="EMBL" id="MBW14724.1"/>
    </source>
</evidence>